<evidence type="ECO:0000313" key="2">
    <source>
        <dbReference type="EMBL" id="KAJ6820495.1"/>
    </source>
</evidence>
<sequence length="51" mass="5416">MHPTGAVTPLPPKLGHHPGPASIPQLSSSLTLACTRYPSEQNRATTFYATN</sequence>
<name>A0AAX6FWQ4_IRIPA</name>
<reference evidence="2" key="2">
    <citation type="submission" date="2023-04" db="EMBL/GenBank/DDBJ databases">
        <authorList>
            <person name="Bruccoleri R.E."/>
            <person name="Oakeley E.J."/>
            <person name="Faust A.-M."/>
            <person name="Dessus-Babus S."/>
            <person name="Altorfer M."/>
            <person name="Burckhardt D."/>
            <person name="Oertli M."/>
            <person name="Naumann U."/>
            <person name="Petersen F."/>
            <person name="Wong J."/>
        </authorList>
    </citation>
    <scope>NUCLEOTIDE SEQUENCE</scope>
    <source>
        <strain evidence="2">GSM-AAB239-AS_SAM_17_03QT</strain>
        <tissue evidence="2">Leaf</tissue>
    </source>
</reference>
<dbReference type="AlphaFoldDB" id="A0AAX6FWQ4"/>
<accession>A0AAX6FWQ4</accession>
<organism evidence="2 3">
    <name type="scientific">Iris pallida</name>
    <name type="common">Sweet iris</name>
    <dbReference type="NCBI Taxonomy" id="29817"/>
    <lineage>
        <taxon>Eukaryota</taxon>
        <taxon>Viridiplantae</taxon>
        <taxon>Streptophyta</taxon>
        <taxon>Embryophyta</taxon>
        <taxon>Tracheophyta</taxon>
        <taxon>Spermatophyta</taxon>
        <taxon>Magnoliopsida</taxon>
        <taxon>Liliopsida</taxon>
        <taxon>Asparagales</taxon>
        <taxon>Iridaceae</taxon>
        <taxon>Iridoideae</taxon>
        <taxon>Irideae</taxon>
        <taxon>Iris</taxon>
    </lineage>
</organism>
<evidence type="ECO:0000313" key="3">
    <source>
        <dbReference type="Proteomes" id="UP001140949"/>
    </source>
</evidence>
<feature type="region of interest" description="Disordered" evidence="1">
    <location>
        <begin position="1"/>
        <end position="25"/>
    </location>
</feature>
<protein>
    <submittedName>
        <fullName evidence="2">Uncharacterized protein</fullName>
    </submittedName>
</protein>
<keyword evidence="3" id="KW-1185">Reference proteome</keyword>
<dbReference type="EMBL" id="JANAVB010025598">
    <property type="protein sequence ID" value="KAJ6820495.1"/>
    <property type="molecule type" value="Genomic_DNA"/>
</dbReference>
<evidence type="ECO:0000256" key="1">
    <source>
        <dbReference type="SAM" id="MobiDB-lite"/>
    </source>
</evidence>
<proteinExistence type="predicted"/>
<dbReference type="Proteomes" id="UP001140949">
    <property type="component" value="Unassembled WGS sequence"/>
</dbReference>
<reference evidence="2" key="1">
    <citation type="journal article" date="2023" name="GigaByte">
        <title>Genome assembly of the bearded iris, Iris pallida Lam.</title>
        <authorList>
            <person name="Bruccoleri R.E."/>
            <person name="Oakeley E.J."/>
            <person name="Faust A.M.E."/>
            <person name="Altorfer M."/>
            <person name="Dessus-Babus S."/>
            <person name="Burckhardt D."/>
            <person name="Oertli M."/>
            <person name="Naumann U."/>
            <person name="Petersen F."/>
            <person name="Wong J."/>
        </authorList>
    </citation>
    <scope>NUCLEOTIDE SEQUENCE</scope>
    <source>
        <strain evidence="2">GSM-AAB239-AS_SAM_17_03QT</strain>
    </source>
</reference>
<gene>
    <name evidence="2" type="ORF">M6B38_397300</name>
</gene>
<comment type="caution">
    <text evidence="2">The sequence shown here is derived from an EMBL/GenBank/DDBJ whole genome shotgun (WGS) entry which is preliminary data.</text>
</comment>